<gene>
    <name evidence="3" type="ORF">IFR04_012903</name>
</gene>
<feature type="signal peptide" evidence="1">
    <location>
        <begin position="1"/>
        <end position="19"/>
    </location>
</feature>
<feature type="domain" description="DUF7908" evidence="2">
    <location>
        <begin position="190"/>
        <end position="328"/>
    </location>
</feature>
<comment type="caution">
    <text evidence="3">The sequence shown here is derived from an EMBL/GenBank/DDBJ whole genome shotgun (WGS) entry which is preliminary data.</text>
</comment>
<feature type="chain" id="PRO_5034809585" description="DUF7908 domain-containing protein" evidence="1">
    <location>
        <begin position="20"/>
        <end position="353"/>
    </location>
</feature>
<keyword evidence="4" id="KW-1185">Reference proteome</keyword>
<dbReference type="Proteomes" id="UP000664132">
    <property type="component" value="Unassembled WGS sequence"/>
</dbReference>
<sequence length="353" mass="37926">MHFSIGLLLVALLSSIITANQNQSPWAKRMSLPCPDCHLRETQCPEGMEPVVLKIFTFDETVKYPVPVDEDCPQNTVITCGTGCYVTVTDAPTHVRTIATRTSNFIRTETTTVYRDSGLELNVYQQVNIIHVPIYISTYIASNTIINVNGGINIVINNAPTTIITTAIGASTVTTTVTSTATTTITAAAVSTTFLLSPVGVGGARRFRRQANRPFLSVEGEIVNGCESAARYTISEGQLRSGISLLSANAGTSFTAFSLDIPIREISTSFATSSANGTIDVGGPLSWTNPAFDNGVARFCSTIGQVYALLTSEPGPDGCGPIELVSLPASRLYDRLYDPKYLDDRIVYFNIDA</sequence>
<dbReference type="Pfam" id="PF25485">
    <property type="entry name" value="DUF7908"/>
    <property type="match status" value="1"/>
</dbReference>
<dbReference type="InterPro" id="IPR057230">
    <property type="entry name" value="DUF7908"/>
</dbReference>
<name>A0A8H7W116_9HELO</name>
<reference evidence="3" key="1">
    <citation type="submission" date="2021-02" db="EMBL/GenBank/DDBJ databases">
        <title>Genome sequence Cadophora malorum strain M34.</title>
        <authorList>
            <person name="Stefanovic E."/>
            <person name="Vu D."/>
            <person name="Scully C."/>
            <person name="Dijksterhuis J."/>
            <person name="Roader J."/>
            <person name="Houbraken J."/>
        </authorList>
    </citation>
    <scope>NUCLEOTIDE SEQUENCE</scope>
    <source>
        <strain evidence="3">M34</strain>
    </source>
</reference>
<dbReference type="AlphaFoldDB" id="A0A8H7W116"/>
<evidence type="ECO:0000256" key="1">
    <source>
        <dbReference type="SAM" id="SignalP"/>
    </source>
</evidence>
<dbReference type="OrthoDB" id="3559145at2759"/>
<evidence type="ECO:0000313" key="4">
    <source>
        <dbReference type="Proteomes" id="UP000664132"/>
    </source>
</evidence>
<proteinExistence type="predicted"/>
<evidence type="ECO:0000313" key="3">
    <source>
        <dbReference type="EMBL" id="KAG4413936.1"/>
    </source>
</evidence>
<evidence type="ECO:0000259" key="2">
    <source>
        <dbReference type="Pfam" id="PF25485"/>
    </source>
</evidence>
<keyword evidence="1" id="KW-0732">Signal</keyword>
<accession>A0A8H7W116</accession>
<organism evidence="3 4">
    <name type="scientific">Cadophora malorum</name>
    <dbReference type="NCBI Taxonomy" id="108018"/>
    <lineage>
        <taxon>Eukaryota</taxon>
        <taxon>Fungi</taxon>
        <taxon>Dikarya</taxon>
        <taxon>Ascomycota</taxon>
        <taxon>Pezizomycotina</taxon>
        <taxon>Leotiomycetes</taxon>
        <taxon>Helotiales</taxon>
        <taxon>Ploettnerulaceae</taxon>
        <taxon>Cadophora</taxon>
    </lineage>
</organism>
<protein>
    <recommendedName>
        <fullName evidence="2">DUF7908 domain-containing protein</fullName>
    </recommendedName>
</protein>
<dbReference type="EMBL" id="JAFJYH010000288">
    <property type="protein sequence ID" value="KAG4413936.1"/>
    <property type="molecule type" value="Genomic_DNA"/>
</dbReference>